<evidence type="ECO:0000256" key="3">
    <source>
        <dbReference type="ARBA" id="ARBA00022679"/>
    </source>
</evidence>
<dbReference type="GO" id="GO:0008168">
    <property type="term" value="F:methyltransferase activity"/>
    <property type="evidence" value="ECO:0007669"/>
    <property type="project" value="UniProtKB-KW"/>
</dbReference>
<evidence type="ECO:0008006" key="6">
    <source>
        <dbReference type="Google" id="ProtNLM"/>
    </source>
</evidence>
<organism evidence="4 5">
    <name type="scientific">Thermoproteota archaeon</name>
    <dbReference type="NCBI Taxonomy" id="2056631"/>
    <lineage>
        <taxon>Archaea</taxon>
        <taxon>Thermoproteota</taxon>
    </lineage>
</organism>
<dbReference type="GO" id="GO:0032259">
    <property type="term" value="P:methylation"/>
    <property type="evidence" value="ECO:0007669"/>
    <property type="project" value="UniProtKB-KW"/>
</dbReference>
<proteinExistence type="inferred from homology"/>
<comment type="caution">
    <text evidence="4">The sequence shown here is derived from an EMBL/GenBank/DDBJ whole genome shotgun (WGS) entry which is preliminary data.</text>
</comment>
<dbReference type="SUPFAM" id="SSF53659">
    <property type="entry name" value="Isocitrate/Isopropylmalate dehydrogenase-like"/>
    <property type="match status" value="1"/>
</dbReference>
<evidence type="ECO:0000313" key="4">
    <source>
        <dbReference type="EMBL" id="RZN55487.1"/>
    </source>
</evidence>
<comment type="similarity">
    <text evidence="1">Belongs to the MtxX family.</text>
</comment>
<dbReference type="EMBL" id="RXIH01000043">
    <property type="protein sequence ID" value="RZN55487.1"/>
    <property type="molecule type" value="Genomic_DNA"/>
</dbReference>
<reference evidence="4 5" key="1">
    <citation type="journal article" date="2019" name="Nat. Microbiol.">
        <title>Wide diversity of methane and short-chain alkane metabolisms in uncultured archaea.</title>
        <authorList>
            <person name="Borrel G."/>
            <person name="Adam P.S."/>
            <person name="McKay L.J."/>
            <person name="Chen L.X."/>
            <person name="Sierra-Garcia I.N."/>
            <person name="Sieber C.M."/>
            <person name="Letourneur Q."/>
            <person name="Ghozlane A."/>
            <person name="Andersen G.L."/>
            <person name="Li W.J."/>
            <person name="Hallam S.J."/>
            <person name="Muyzer G."/>
            <person name="de Oliveira V.M."/>
            <person name="Inskeep W.P."/>
            <person name="Banfield J.F."/>
            <person name="Gribaldo S."/>
        </authorList>
    </citation>
    <scope>NUCLEOTIDE SEQUENCE [LARGE SCALE GENOMIC DNA]</scope>
    <source>
        <strain evidence="4">Verst-YHS</strain>
    </source>
</reference>
<dbReference type="AlphaFoldDB" id="A0A520KEG3"/>
<dbReference type="InterPro" id="IPR016764">
    <property type="entry name" value="MeTrfase_MtxX_xsu"/>
</dbReference>
<name>A0A520KEG3_9CREN</name>
<evidence type="ECO:0000313" key="5">
    <source>
        <dbReference type="Proteomes" id="UP000316080"/>
    </source>
</evidence>
<evidence type="ECO:0000256" key="1">
    <source>
        <dbReference type="ARBA" id="ARBA00009125"/>
    </source>
</evidence>
<protein>
    <recommendedName>
        <fullName evidence="6">Methyltransferase</fullName>
    </recommendedName>
</protein>
<dbReference type="Proteomes" id="UP000316080">
    <property type="component" value="Unassembled WGS sequence"/>
</dbReference>
<keyword evidence="2" id="KW-0489">Methyltransferase</keyword>
<dbReference type="NCBIfam" id="TIGR03270">
    <property type="entry name" value="methan_mark_4"/>
    <property type="match status" value="1"/>
</dbReference>
<evidence type="ECO:0000256" key="2">
    <source>
        <dbReference type="ARBA" id="ARBA00022603"/>
    </source>
</evidence>
<sequence length="301" mass="33672">MSCVKLLKDLNLFLSIISQLKIQNLLISQKKFLRKYVMSKIYSLATLNKAKVAIGLDLNLPSYESIINSAIYAKKEGYANPILVCNKRIDVDLPIMISENMEEKLVSLLINGEVEAIVRGNLSAYKTIKIIKSKFNCNNLYRITIMEIMGKNLMLAPVGIDEGDTIEDLLEFVKKGKNLADKIGIDYKIGIISGGRLEDKGRSKKVDDLLSKAELLVEKIREMKFDVEHFGIEIERAIRYSTMILFPDGIIGNLVFRALVLVANMESFGAYASALPKVYIDTSRARTGYVLPIILASALVK</sequence>
<gene>
    <name evidence="4" type="ORF">EF809_05215</name>
</gene>
<accession>A0A520KEG3</accession>
<keyword evidence="3" id="KW-0808">Transferase</keyword>